<proteinExistence type="predicted"/>
<feature type="transmembrane region" description="Helical" evidence="2">
    <location>
        <begin position="24"/>
        <end position="44"/>
    </location>
</feature>
<evidence type="ECO:0000256" key="1">
    <source>
        <dbReference type="SAM" id="MobiDB-lite"/>
    </source>
</evidence>
<evidence type="ECO:0000313" key="3">
    <source>
        <dbReference type="EMBL" id="SDM24125.1"/>
    </source>
</evidence>
<keyword evidence="2" id="KW-1133">Transmembrane helix</keyword>
<keyword evidence="2" id="KW-0812">Transmembrane</keyword>
<dbReference type="RefSeq" id="WP_091568372.1">
    <property type="nucleotide sequence ID" value="NZ_FNHP01000003.1"/>
</dbReference>
<gene>
    <name evidence="3" type="ORF">SAMN05428957_103355</name>
</gene>
<dbReference type="STRING" id="1527607.SAMN05428957_103355"/>
<dbReference type="EMBL" id="FNHP01000003">
    <property type="protein sequence ID" value="SDM24125.1"/>
    <property type="molecule type" value="Genomic_DNA"/>
</dbReference>
<evidence type="ECO:0000256" key="2">
    <source>
        <dbReference type="SAM" id="Phobius"/>
    </source>
</evidence>
<sequence length="112" mass="11536">MNPTHPTRPDPATRSPTVRDEKRAMRIIAVLLAVVVLAVIAFNLMAPKDRLRAPDEGAAPAATAQQQPATTAPGDGSVQRSAPERGDTPTPQDRAAVGAPAGGALPTGQDAR</sequence>
<organism evidence="3 4">
    <name type="scientific">Oryzisolibacter propanilivorax</name>
    <dbReference type="NCBI Taxonomy" id="1527607"/>
    <lineage>
        <taxon>Bacteria</taxon>
        <taxon>Pseudomonadati</taxon>
        <taxon>Pseudomonadota</taxon>
        <taxon>Betaproteobacteria</taxon>
        <taxon>Burkholderiales</taxon>
        <taxon>Comamonadaceae</taxon>
        <taxon>Oryzisolibacter</taxon>
    </lineage>
</organism>
<dbReference type="AlphaFoldDB" id="A0A1G9RNY6"/>
<feature type="compositionally biased region" description="Low complexity" evidence="1">
    <location>
        <begin position="58"/>
        <end position="73"/>
    </location>
</feature>
<name>A0A1G9RNY6_9BURK</name>
<keyword evidence="4" id="KW-1185">Reference proteome</keyword>
<protein>
    <submittedName>
        <fullName evidence="3">Uncharacterized protein</fullName>
    </submittedName>
</protein>
<keyword evidence="2" id="KW-0472">Membrane</keyword>
<reference evidence="4" key="1">
    <citation type="submission" date="2016-10" db="EMBL/GenBank/DDBJ databases">
        <authorList>
            <person name="Varghese N."/>
            <person name="Submissions S."/>
        </authorList>
    </citation>
    <scope>NUCLEOTIDE SEQUENCE [LARGE SCALE GENOMIC DNA]</scope>
    <source>
        <strain evidence="4">EPL6</strain>
    </source>
</reference>
<feature type="region of interest" description="Disordered" evidence="1">
    <location>
        <begin position="55"/>
        <end position="112"/>
    </location>
</feature>
<evidence type="ECO:0000313" key="4">
    <source>
        <dbReference type="Proteomes" id="UP000198552"/>
    </source>
</evidence>
<dbReference type="Proteomes" id="UP000198552">
    <property type="component" value="Unassembled WGS sequence"/>
</dbReference>
<feature type="region of interest" description="Disordered" evidence="1">
    <location>
        <begin position="1"/>
        <end position="22"/>
    </location>
</feature>
<accession>A0A1G9RNY6</accession>
<feature type="compositionally biased region" description="Low complexity" evidence="1">
    <location>
        <begin position="95"/>
        <end position="104"/>
    </location>
</feature>